<feature type="compositionally biased region" description="Acidic residues" evidence="2">
    <location>
        <begin position="17"/>
        <end position="34"/>
    </location>
</feature>
<feature type="region of interest" description="Disordered" evidence="2">
    <location>
        <begin position="1"/>
        <end position="124"/>
    </location>
</feature>
<evidence type="ECO:0000259" key="3">
    <source>
        <dbReference type="Pfam" id="PF04504"/>
    </source>
</evidence>
<dbReference type="EMBL" id="CACSLK010031421">
    <property type="protein sequence ID" value="CAA0839361.1"/>
    <property type="molecule type" value="Genomic_DNA"/>
</dbReference>
<gene>
    <name evidence="4" type="ORF">SHERM_05929</name>
</gene>
<feature type="compositionally biased region" description="Basic and acidic residues" evidence="2">
    <location>
        <begin position="1"/>
        <end position="11"/>
    </location>
</feature>
<feature type="domain" description="Glabrous enhancer-binding protein-like DBD" evidence="3">
    <location>
        <begin position="125"/>
        <end position="216"/>
    </location>
</feature>
<dbReference type="Proteomes" id="UP001153555">
    <property type="component" value="Unassembled WGS sequence"/>
</dbReference>
<proteinExistence type="inferred from homology"/>
<dbReference type="GO" id="GO:0003677">
    <property type="term" value="F:DNA binding"/>
    <property type="evidence" value="ECO:0007669"/>
    <property type="project" value="UniProtKB-KW"/>
</dbReference>
<evidence type="ECO:0000313" key="4">
    <source>
        <dbReference type="EMBL" id="CAA0839361.1"/>
    </source>
</evidence>
<protein>
    <submittedName>
        <fullName evidence="4">DNA-binding storekeeper protein-related transcriptional regulator</fullName>
    </submittedName>
</protein>
<accession>A0A9N7RQ85</accession>
<dbReference type="InterPro" id="IPR007592">
    <property type="entry name" value="GEBP"/>
</dbReference>
<dbReference type="GO" id="GO:0005634">
    <property type="term" value="C:nucleus"/>
    <property type="evidence" value="ECO:0007669"/>
    <property type="project" value="TreeGrafter"/>
</dbReference>
<sequence length="292" mass="32886">MSKSREPEKPVSSETTSGDEENVDSSSEEIESETESSAPPANARKPRTPSATKPAPPDEDSGSESESESESDARRKSQSKSKDKATAASASPARSTKKRAVEEVKGAESTFSKKSKKGSEKKQFFQRVWSEADEIALLNGIMQFRAEKKSDPHDDMHAFYEFIKKDLQFDVTMSQLRDKISKTKKKYTNNKSKGEGRIFTSQHEQEAYDLSEKVWGAVKENGVEKGNGSGADANNIDRRYELGDNVPVEERRELDEAWKKIEIEEMEVYARLFEIKTEKAKLFLKVMKSRGH</sequence>
<dbReference type="PANTHER" id="PTHR31662:SF33">
    <property type="entry name" value="DNA-BINDING STOREKEEPER PROTEIN TRANSCRIPTIONAL REGULATOR-LIKE PROTEIN"/>
    <property type="match status" value="1"/>
</dbReference>
<dbReference type="AlphaFoldDB" id="A0A9N7RQ85"/>
<evidence type="ECO:0000313" key="5">
    <source>
        <dbReference type="Proteomes" id="UP001153555"/>
    </source>
</evidence>
<evidence type="ECO:0000256" key="1">
    <source>
        <dbReference type="ARBA" id="ARBA00010820"/>
    </source>
</evidence>
<organism evidence="4 5">
    <name type="scientific">Striga hermonthica</name>
    <name type="common">Purple witchweed</name>
    <name type="synonym">Buchnera hermonthica</name>
    <dbReference type="NCBI Taxonomy" id="68872"/>
    <lineage>
        <taxon>Eukaryota</taxon>
        <taxon>Viridiplantae</taxon>
        <taxon>Streptophyta</taxon>
        <taxon>Embryophyta</taxon>
        <taxon>Tracheophyta</taxon>
        <taxon>Spermatophyta</taxon>
        <taxon>Magnoliopsida</taxon>
        <taxon>eudicotyledons</taxon>
        <taxon>Gunneridae</taxon>
        <taxon>Pentapetalae</taxon>
        <taxon>asterids</taxon>
        <taxon>lamiids</taxon>
        <taxon>Lamiales</taxon>
        <taxon>Orobanchaceae</taxon>
        <taxon>Buchnereae</taxon>
        <taxon>Striga</taxon>
    </lineage>
</organism>
<feature type="compositionally biased region" description="Acidic residues" evidence="2">
    <location>
        <begin position="57"/>
        <end position="70"/>
    </location>
</feature>
<dbReference type="InterPro" id="IPR053932">
    <property type="entry name" value="GeBP-like_DBD"/>
</dbReference>
<comment type="caution">
    <text evidence="4">The sequence shown here is derived from an EMBL/GenBank/DDBJ whole genome shotgun (WGS) entry which is preliminary data.</text>
</comment>
<keyword evidence="4" id="KW-0238">DNA-binding</keyword>
<keyword evidence="5" id="KW-1185">Reference proteome</keyword>
<feature type="compositionally biased region" description="Basic and acidic residues" evidence="2">
    <location>
        <begin position="71"/>
        <end position="85"/>
    </location>
</feature>
<dbReference type="OrthoDB" id="914121at2759"/>
<dbReference type="GO" id="GO:0006355">
    <property type="term" value="P:regulation of DNA-templated transcription"/>
    <property type="evidence" value="ECO:0007669"/>
    <property type="project" value="InterPro"/>
</dbReference>
<comment type="similarity">
    <text evidence="1">Belongs to the GeBP family.</text>
</comment>
<dbReference type="PANTHER" id="PTHR31662">
    <property type="entry name" value="BNAANNG10740D PROTEIN-RELATED"/>
    <property type="match status" value="1"/>
</dbReference>
<reference evidence="4" key="1">
    <citation type="submission" date="2019-12" db="EMBL/GenBank/DDBJ databases">
        <authorList>
            <person name="Scholes J."/>
        </authorList>
    </citation>
    <scope>NUCLEOTIDE SEQUENCE</scope>
</reference>
<dbReference type="Pfam" id="PF04504">
    <property type="entry name" value="GeBP-like_DBD"/>
    <property type="match status" value="1"/>
</dbReference>
<name>A0A9N7RQ85_STRHE</name>
<evidence type="ECO:0000256" key="2">
    <source>
        <dbReference type="SAM" id="MobiDB-lite"/>
    </source>
</evidence>